<reference evidence="1 2" key="1">
    <citation type="submission" date="2016-10" db="EMBL/GenBank/DDBJ databases">
        <authorList>
            <person name="de Groot N.N."/>
        </authorList>
    </citation>
    <scope>NUCLEOTIDE SEQUENCE [LARGE SCALE GENOMIC DNA]</scope>
    <source>
        <strain evidence="1 2">DSM 44215</strain>
    </source>
</reference>
<protein>
    <submittedName>
        <fullName evidence="1">Uncharacterized protein</fullName>
    </submittedName>
</protein>
<sequence length="143" mass="15393">MDDAKRAEKDRKKAEAKASREVMSSLKLREQMTLKMGFGGLISNGVSIGFGRNSDQWFALAGCHATMRYGAIESHQSIGRMAAGHAVAGWKGAAVGGVMGETAQNILVDITWPNGYTITGMDTGEADAMKFVELVNRLSQRPN</sequence>
<gene>
    <name evidence="1" type="ORF">SAMN04488548_1342910</name>
</gene>
<dbReference type="RefSeq" id="WP_074851485.1">
    <property type="nucleotide sequence ID" value="NZ_FNLM01000034.1"/>
</dbReference>
<evidence type="ECO:0000313" key="2">
    <source>
        <dbReference type="Proteomes" id="UP000183180"/>
    </source>
</evidence>
<dbReference type="AlphaFoldDB" id="A0A1H2K6X5"/>
<dbReference type="EMBL" id="FNLM01000034">
    <property type="protein sequence ID" value="SDU64322.1"/>
    <property type="molecule type" value="Genomic_DNA"/>
</dbReference>
<evidence type="ECO:0000313" key="1">
    <source>
        <dbReference type="EMBL" id="SDU64322.1"/>
    </source>
</evidence>
<proteinExistence type="predicted"/>
<dbReference type="Proteomes" id="UP000183180">
    <property type="component" value="Unassembled WGS sequence"/>
</dbReference>
<name>A0A1H2K6X5_9ACTN</name>
<organism evidence="1 2">
    <name type="scientific">Gordonia westfalica</name>
    <dbReference type="NCBI Taxonomy" id="158898"/>
    <lineage>
        <taxon>Bacteria</taxon>
        <taxon>Bacillati</taxon>
        <taxon>Actinomycetota</taxon>
        <taxon>Actinomycetes</taxon>
        <taxon>Mycobacteriales</taxon>
        <taxon>Gordoniaceae</taxon>
        <taxon>Gordonia</taxon>
    </lineage>
</organism>
<accession>A0A1H2K6X5</accession>